<dbReference type="SUPFAM" id="SSF52540">
    <property type="entry name" value="P-loop containing nucleoside triphosphate hydrolases"/>
    <property type="match status" value="1"/>
</dbReference>
<feature type="domain" description="PTS EIIA type-4" evidence="6">
    <location>
        <begin position="574"/>
        <end position="704"/>
    </location>
</feature>
<dbReference type="Gene3D" id="1.10.1790.10">
    <property type="entry name" value="PRD domain"/>
    <property type="match status" value="1"/>
</dbReference>
<dbReference type="InterPro" id="IPR036390">
    <property type="entry name" value="WH_DNA-bd_sf"/>
</dbReference>
<dbReference type="Gene3D" id="3.40.50.300">
    <property type="entry name" value="P-loop containing nucleotide triphosphate hydrolases"/>
    <property type="match status" value="1"/>
</dbReference>
<dbReference type="InterPro" id="IPR027417">
    <property type="entry name" value="P-loop_NTPase"/>
</dbReference>
<dbReference type="InterPro" id="IPR004701">
    <property type="entry name" value="PTS_EIIA_man-typ"/>
</dbReference>
<dbReference type="GO" id="GO:0016020">
    <property type="term" value="C:membrane"/>
    <property type="evidence" value="ECO:0007669"/>
    <property type="project" value="InterPro"/>
</dbReference>
<sequence length="704" mass="80493">MKRIDKIYNYIKQRSNEYTKDDLKSRKGIDVIEISEALKILRNNVNKELEELLSKGKIVRFNGNPEKYFDKNRLEEMLGTSINEISLNLEDVFNMMSSKKNNIDNDPFEYLIGAETTLKNQIEKAKESILHLPKSLHTLIIGETGVGKTLFANKMYEYGKYKGKFTDESPFIVLNCADYYNDPQLLLSQLFGHIKRSFAGADKDRVGALEKADGGILFLDEIHKLPPEGKEMLFYFMDKGKFNRFGETEGDRNANVLIIGSTNESKDSNLIKPFLERIQSNIFIPNFSDRDIDDKLKIIKGLLQNETLKINKPIKITAEAIKALIGITSFGNIAQLKSNIQVLCAKGFLNSINEDGVISINLSMMPSNIKEGLITINARQEENDRLTKLLPTEVLVYPNKNYVSLENDEKQLNLYKIISDEVIILKNEGMDSDEIKKFITADINVHVKCLYDKFKNDKYSKYNLYKIVDAKIIRFSEEIKKYAEKKLDREYNDRILYALSLHLAVLFNRINNIDYEETHENVLDMTLKAPKEYEIAKYVCKEVEKRFGVRMPEEEVLYITLILTSVEEKNKKGKIGILVMANGNSTASSMVEVALNLFDCNNIEAIDIPFDVKPREIINIAKEKVEKVDNGRGVILLVDMGSLVKFGKILSEETGVKIKSLGMVSTPTVLEAVRQSEANEMNVDRLYDYLKSFKGYYSYGDEKN</sequence>
<evidence type="ECO:0000259" key="6">
    <source>
        <dbReference type="PROSITE" id="PS51096"/>
    </source>
</evidence>
<dbReference type="Proteomes" id="UP000191448">
    <property type="component" value="Unassembled WGS sequence"/>
</dbReference>
<comment type="caution">
    <text evidence="8">The sequence shown here is derived from an EMBL/GenBank/DDBJ whole genome shotgun (WGS) entry which is preliminary data.</text>
</comment>
<evidence type="ECO:0000256" key="2">
    <source>
        <dbReference type="ARBA" id="ARBA00022741"/>
    </source>
</evidence>
<keyword evidence="1" id="KW-0808">Transferase</keyword>
<protein>
    <submittedName>
        <fullName evidence="8">Nitric oxide reductase transcription regulator NorR2</fullName>
    </submittedName>
</protein>
<dbReference type="GO" id="GO:0003677">
    <property type="term" value="F:DNA binding"/>
    <property type="evidence" value="ECO:0007669"/>
    <property type="project" value="UniProtKB-KW"/>
</dbReference>
<dbReference type="InterPro" id="IPR025943">
    <property type="entry name" value="Sigma_54_int_dom_ATP-bd_2"/>
</dbReference>
<name>A0A1V4SYB4_9CLOT</name>
<dbReference type="RefSeq" id="WP_080021764.1">
    <property type="nucleotide sequence ID" value="NZ_LTAY01000020.1"/>
</dbReference>
<dbReference type="InterPro" id="IPR002078">
    <property type="entry name" value="Sigma_54_int"/>
</dbReference>
<dbReference type="GO" id="GO:0005524">
    <property type="term" value="F:ATP binding"/>
    <property type="evidence" value="ECO:0007669"/>
    <property type="project" value="UniProtKB-KW"/>
</dbReference>
<dbReference type="Pfam" id="PF00874">
    <property type="entry name" value="PRD"/>
    <property type="match status" value="1"/>
</dbReference>
<dbReference type="CDD" id="cd00009">
    <property type="entry name" value="AAA"/>
    <property type="match status" value="1"/>
</dbReference>
<dbReference type="SUPFAM" id="SSF53062">
    <property type="entry name" value="PTS system fructose IIA component-like"/>
    <property type="match status" value="1"/>
</dbReference>
<keyword evidence="4" id="KW-0238">DNA-binding</keyword>
<dbReference type="EMBL" id="LTAY01000020">
    <property type="protein sequence ID" value="OPX49915.1"/>
    <property type="molecule type" value="Genomic_DNA"/>
</dbReference>
<evidence type="ECO:0000256" key="1">
    <source>
        <dbReference type="ARBA" id="ARBA00022679"/>
    </source>
</evidence>
<dbReference type="Gene3D" id="3.40.50.510">
    <property type="entry name" value="Phosphotransferase system, mannose-type IIA component"/>
    <property type="match status" value="1"/>
</dbReference>
<dbReference type="PROSITE" id="PS51096">
    <property type="entry name" value="PTS_EIIA_TYPE_4"/>
    <property type="match status" value="1"/>
</dbReference>
<dbReference type="SUPFAM" id="SSF63520">
    <property type="entry name" value="PTS-regulatory domain, PRD"/>
    <property type="match status" value="1"/>
</dbReference>
<dbReference type="InterPro" id="IPR036634">
    <property type="entry name" value="PRD_sf"/>
</dbReference>
<evidence type="ECO:0000256" key="3">
    <source>
        <dbReference type="ARBA" id="ARBA00022840"/>
    </source>
</evidence>
<organism evidence="8 9">
    <name type="scientific">Clostridium thermobutyricum DSM 4928</name>
    <dbReference type="NCBI Taxonomy" id="1121339"/>
    <lineage>
        <taxon>Bacteria</taxon>
        <taxon>Bacillati</taxon>
        <taxon>Bacillota</taxon>
        <taxon>Clostridia</taxon>
        <taxon>Eubacteriales</taxon>
        <taxon>Clostridiaceae</taxon>
        <taxon>Clostridium</taxon>
    </lineage>
</organism>
<gene>
    <name evidence="8" type="primary">norR2</name>
    <name evidence="8" type="ORF">CLTHE_03940</name>
</gene>
<dbReference type="OrthoDB" id="9765164at2"/>
<evidence type="ECO:0000256" key="4">
    <source>
        <dbReference type="ARBA" id="ARBA00023125"/>
    </source>
</evidence>
<dbReference type="InterPro" id="IPR011608">
    <property type="entry name" value="PRD"/>
</dbReference>
<dbReference type="PROSITE" id="PS51372">
    <property type="entry name" value="PRD_2"/>
    <property type="match status" value="1"/>
</dbReference>
<feature type="domain" description="PRD" evidence="7">
    <location>
        <begin position="467"/>
        <end position="573"/>
    </location>
</feature>
<dbReference type="AlphaFoldDB" id="A0A1V4SYB4"/>
<keyword evidence="2" id="KW-0547">Nucleotide-binding</keyword>
<dbReference type="InterPro" id="IPR003593">
    <property type="entry name" value="AAA+_ATPase"/>
</dbReference>
<dbReference type="GO" id="GO:0016740">
    <property type="term" value="F:transferase activity"/>
    <property type="evidence" value="ECO:0007669"/>
    <property type="project" value="UniProtKB-KW"/>
</dbReference>
<feature type="domain" description="Sigma-54 factor interaction" evidence="5">
    <location>
        <begin position="111"/>
        <end position="345"/>
    </location>
</feature>
<keyword evidence="3" id="KW-0067">ATP-binding</keyword>
<evidence type="ECO:0000313" key="8">
    <source>
        <dbReference type="EMBL" id="OPX49915.1"/>
    </source>
</evidence>
<proteinExistence type="predicted"/>
<dbReference type="PROSITE" id="PS00676">
    <property type="entry name" value="SIGMA54_INTERACT_2"/>
    <property type="match status" value="1"/>
</dbReference>
<dbReference type="SMART" id="SM00382">
    <property type="entry name" value="AAA"/>
    <property type="match status" value="1"/>
</dbReference>
<dbReference type="GO" id="GO:0006355">
    <property type="term" value="P:regulation of DNA-templated transcription"/>
    <property type="evidence" value="ECO:0007669"/>
    <property type="project" value="InterPro"/>
</dbReference>
<dbReference type="PANTHER" id="PTHR32071">
    <property type="entry name" value="TRANSCRIPTIONAL REGULATORY PROTEIN"/>
    <property type="match status" value="1"/>
</dbReference>
<evidence type="ECO:0000259" key="5">
    <source>
        <dbReference type="PROSITE" id="PS50045"/>
    </source>
</evidence>
<evidence type="ECO:0000259" key="7">
    <source>
        <dbReference type="PROSITE" id="PS51372"/>
    </source>
</evidence>
<dbReference type="Pfam" id="PF00158">
    <property type="entry name" value="Sigma54_activat"/>
    <property type="match status" value="1"/>
</dbReference>
<dbReference type="InterPro" id="IPR036662">
    <property type="entry name" value="PTS_EIIA_man-typ_sf"/>
</dbReference>
<evidence type="ECO:0000313" key="9">
    <source>
        <dbReference type="Proteomes" id="UP000191448"/>
    </source>
</evidence>
<accession>A0A1V4SYB4</accession>
<dbReference type="SUPFAM" id="SSF46785">
    <property type="entry name" value="Winged helix' DNA-binding domain"/>
    <property type="match status" value="1"/>
</dbReference>
<dbReference type="PROSITE" id="PS50045">
    <property type="entry name" value="SIGMA54_INTERACT_4"/>
    <property type="match status" value="1"/>
</dbReference>
<reference evidence="8 9" key="1">
    <citation type="submission" date="2016-02" db="EMBL/GenBank/DDBJ databases">
        <title>Genome sequence of Clostridium thermobutyricum DSM 4928.</title>
        <authorList>
            <person name="Poehlein A."/>
            <person name="Daniel R."/>
        </authorList>
    </citation>
    <scope>NUCLEOTIDE SEQUENCE [LARGE SCALE GENOMIC DNA]</scope>
    <source>
        <strain evidence="8 9">DSM 4928</strain>
    </source>
</reference>
<dbReference type="PANTHER" id="PTHR32071:SF90">
    <property type="entry name" value="TRANSCRIPTIONAL REGULATORY PROTEIN LEVR"/>
    <property type="match status" value="1"/>
</dbReference>
<dbReference type="GO" id="GO:0009401">
    <property type="term" value="P:phosphoenolpyruvate-dependent sugar phosphotransferase system"/>
    <property type="evidence" value="ECO:0007669"/>
    <property type="project" value="InterPro"/>
</dbReference>
<dbReference type="Pfam" id="PF03610">
    <property type="entry name" value="EIIA-man"/>
    <property type="match status" value="1"/>
</dbReference>